<organism evidence="2 3">
    <name type="scientific">Synchytrium endobioticum</name>
    <dbReference type="NCBI Taxonomy" id="286115"/>
    <lineage>
        <taxon>Eukaryota</taxon>
        <taxon>Fungi</taxon>
        <taxon>Fungi incertae sedis</taxon>
        <taxon>Chytridiomycota</taxon>
        <taxon>Chytridiomycota incertae sedis</taxon>
        <taxon>Chytridiomycetes</taxon>
        <taxon>Synchytriales</taxon>
        <taxon>Synchytriaceae</taxon>
        <taxon>Synchytrium</taxon>
    </lineage>
</organism>
<protein>
    <submittedName>
        <fullName evidence="2">Uncharacterized protein</fullName>
    </submittedName>
</protein>
<feature type="region of interest" description="Disordered" evidence="1">
    <location>
        <begin position="125"/>
        <end position="171"/>
    </location>
</feature>
<evidence type="ECO:0000313" key="2">
    <source>
        <dbReference type="EMBL" id="TPX43404.1"/>
    </source>
</evidence>
<dbReference type="AlphaFoldDB" id="A0A507CW62"/>
<evidence type="ECO:0000256" key="1">
    <source>
        <dbReference type="SAM" id="MobiDB-lite"/>
    </source>
</evidence>
<accession>A0A507CW62</accession>
<comment type="caution">
    <text evidence="2">The sequence shown here is derived from an EMBL/GenBank/DDBJ whole genome shotgun (WGS) entry which is preliminary data.</text>
</comment>
<dbReference type="InterPro" id="IPR049630">
    <property type="entry name" value="DYDC-like_DD"/>
</dbReference>
<sequence length="171" mass="19125">MRGARLTLHPITEVTNKMDAAYLKENVATPLSESLSSLYIHYGNVPSSIDPIEFVGRYLLDYVSSHSRLKQDRLVAAEISQYKAEYGKSVQTIAANRRRLSLHLAERLPVLRDIRDKKLVEDEERRAAEEKLLEEKEEAARKAADESKAAAEAADASGDGAIKEEEGEDQQ</sequence>
<dbReference type="Proteomes" id="UP000320475">
    <property type="component" value="Unassembled WGS sequence"/>
</dbReference>
<feature type="compositionally biased region" description="Basic and acidic residues" evidence="1">
    <location>
        <begin position="125"/>
        <end position="149"/>
    </location>
</feature>
<feature type="compositionally biased region" description="Low complexity" evidence="1">
    <location>
        <begin position="150"/>
        <end position="160"/>
    </location>
</feature>
<name>A0A507CW62_9FUNG</name>
<gene>
    <name evidence="2" type="ORF">SeLEV6574_g05082</name>
</gene>
<proteinExistence type="predicted"/>
<dbReference type="CDD" id="cd22966">
    <property type="entry name" value="DD_DYDC-like"/>
    <property type="match status" value="1"/>
</dbReference>
<evidence type="ECO:0000313" key="3">
    <source>
        <dbReference type="Proteomes" id="UP000320475"/>
    </source>
</evidence>
<reference evidence="2 3" key="1">
    <citation type="journal article" date="2019" name="Sci. Rep.">
        <title>Comparative genomics of chytrid fungi reveal insights into the obligate biotrophic and pathogenic lifestyle of Synchytrium endobioticum.</title>
        <authorList>
            <person name="van de Vossenberg B.T.L.H."/>
            <person name="Warris S."/>
            <person name="Nguyen H.D.T."/>
            <person name="van Gent-Pelzer M.P.E."/>
            <person name="Joly D.L."/>
            <person name="van de Geest H.C."/>
            <person name="Bonants P.J.M."/>
            <person name="Smith D.S."/>
            <person name="Levesque C.A."/>
            <person name="van der Lee T.A.J."/>
        </authorList>
    </citation>
    <scope>NUCLEOTIDE SEQUENCE [LARGE SCALE GENOMIC DNA]</scope>
    <source>
        <strain evidence="2 3">LEV6574</strain>
    </source>
</reference>
<dbReference type="EMBL" id="QEAM01000225">
    <property type="protein sequence ID" value="TPX43404.1"/>
    <property type="molecule type" value="Genomic_DNA"/>
</dbReference>